<dbReference type="STRING" id="177199.A0A420XXU3"/>
<organism evidence="2 3">
    <name type="scientific">Coniochaeta pulveracea</name>
    <dbReference type="NCBI Taxonomy" id="177199"/>
    <lineage>
        <taxon>Eukaryota</taxon>
        <taxon>Fungi</taxon>
        <taxon>Dikarya</taxon>
        <taxon>Ascomycota</taxon>
        <taxon>Pezizomycotina</taxon>
        <taxon>Sordariomycetes</taxon>
        <taxon>Sordariomycetidae</taxon>
        <taxon>Coniochaetales</taxon>
        <taxon>Coniochaetaceae</taxon>
        <taxon>Coniochaeta</taxon>
    </lineage>
</organism>
<dbReference type="AlphaFoldDB" id="A0A420XXU3"/>
<accession>A0A420XXU3</accession>
<evidence type="ECO:0000313" key="2">
    <source>
        <dbReference type="EMBL" id="RKU40359.1"/>
    </source>
</evidence>
<evidence type="ECO:0000313" key="3">
    <source>
        <dbReference type="Proteomes" id="UP000275385"/>
    </source>
</evidence>
<evidence type="ECO:0000256" key="1">
    <source>
        <dbReference type="SAM" id="Coils"/>
    </source>
</evidence>
<dbReference type="SUPFAM" id="SSF69989">
    <property type="entry name" value="C-terminal domain of PLC-beta"/>
    <property type="match status" value="1"/>
</dbReference>
<dbReference type="OrthoDB" id="3883941at2759"/>
<keyword evidence="3" id="KW-1185">Reference proteome</keyword>
<protein>
    <submittedName>
        <fullName evidence="2">Uncharacterized protein</fullName>
    </submittedName>
</protein>
<proteinExistence type="predicted"/>
<feature type="coiled-coil region" evidence="1">
    <location>
        <begin position="379"/>
        <end position="407"/>
    </location>
</feature>
<comment type="caution">
    <text evidence="2">The sequence shown here is derived from an EMBL/GenBank/DDBJ whole genome shotgun (WGS) entry which is preliminary data.</text>
</comment>
<dbReference type="EMBL" id="QVQW01000108">
    <property type="protein sequence ID" value="RKU40359.1"/>
    <property type="molecule type" value="Genomic_DNA"/>
</dbReference>
<sequence>MYAARPIARSAAPKAARALRAPARQARFQSTSSSTANAAKSGSSHIASGVAGGVAGAAALYGIFMMTPTGQAARKINKAAKETQKTYEQAAKKLQETTPNADQAINYIKDFCYSYVAWVPGGRAYVDAAFKDIDTLRANHGDEVEKIVTNAYRRLQDISKNSGMSLETAAKVYDVVADTSKQLGALAGDAIGDILDNHPQIKDKVGPGIDQLKQMGENYGPEAKKAVDETWKQVKDIAAGGLTLETVNKIRKLVQEKQEQIQKLGDEAWKKGMEQAKPYLDKNPQIKELLEKNGDALKNGNYGELFSQVKEAATSGNVDKLQEYVNKATEKAKSKGQQAFGGSFDQFFKLIPEGSEIMPKVQQLAKVFKEHSKEGEQLLKETADDLKKLLEDKAKKAQDIAEKAKKDAK</sequence>
<reference evidence="2 3" key="1">
    <citation type="submission" date="2018-08" db="EMBL/GenBank/DDBJ databases">
        <title>Draft genome of the lignicolous fungus Coniochaeta pulveracea.</title>
        <authorList>
            <person name="Borstlap C.J."/>
            <person name="De Witt R.N."/>
            <person name="Botha A."/>
            <person name="Volschenk H."/>
        </authorList>
    </citation>
    <scope>NUCLEOTIDE SEQUENCE [LARGE SCALE GENOMIC DNA]</scope>
    <source>
        <strain evidence="2 3">CAB683</strain>
    </source>
</reference>
<keyword evidence="1" id="KW-0175">Coiled coil</keyword>
<name>A0A420XXU3_9PEZI</name>
<dbReference type="Proteomes" id="UP000275385">
    <property type="component" value="Unassembled WGS sequence"/>
</dbReference>
<gene>
    <name evidence="2" type="ORF">DL546_001430</name>
</gene>